<reference evidence="3 4" key="1">
    <citation type="submission" date="2024-04" db="EMBL/GenBank/DDBJ databases">
        <authorList>
            <consortium name="Genoscope - CEA"/>
            <person name="William W."/>
        </authorList>
    </citation>
    <scope>NUCLEOTIDE SEQUENCE [LARGE SCALE GENOMIC DNA]</scope>
</reference>
<dbReference type="Proteomes" id="UP001497497">
    <property type="component" value="Unassembled WGS sequence"/>
</dbReference>
<name>A0AAV2I919_LYMST</name>
<dbReference type="EMBL" id="CAXITT010000539">
    <property type="protein sequence ID" value="CAL1543307.1"/>
    <property type="molecule type" value="Genomic_DNA"/>
</dbReference>
<feature type="region of interest" description="Disordered" evidence="1">
    <location>
        <begin position="138"/>
        <end position="275"/>
    </location>
</feature>
<dbReference type="InterPro" id="IPR040187">
    <property type="entry name" value="OCAD1/2"/>
</dbReference>
<sequence>MASRPSPVEFSESSGPSKPWSGSEFQDPSPTTANQENNPNHIQIPVLTEEERKIMKECERDSFYLRALPISIGTMTGAFFMVKNGHWTPHPRFGALPKMLIAGSISYFFGKLSYLPKCQQKILEKIPNSNLAATIRKSKGLPNPEAQVPAWEESATGSNKSSSNNEYRPTEGIDDRFRPSMDRDVKQPATPQQEKSISTYDELRRRNRLEYEESLSKRQEKQPGSSTPPYKESPFMPQNPWPEANDQTKSDSDAPPVQAPPKRKRTNMWGDVIEE</sequence>
<dbReference type="GO" id="GO:0005768">
    <property type="term" value="C:endosome"/>
    <property type="evidence" value="ECO:0007669"/>
    <property type="project" value="TreeGrafter"/>
</dbReference>
<dbReference type="PANTHER" id="PTHR13336:SF3">
    <property type="entry name" value="OCIA DOMAIN-CONTAINING PROTEIN 1"/>
    <property type="match status" value="1"/>
</dbReference>
<organism evidence="3 4">
    <name type="scientific">Lymnaea stagnalis</name>
    <name type="common">Great pond snail</name>
    <name type="synonym">Helix stagnalis</name>
    <dbReference type="NCBI Taxonomy" id="6523"/>
    <lineage>
        <taxon>Eukaryota</taxon>
        <taxon>Metazoa</taxon>
        <taxon>Spiralia</taxon>
        <taxon>Lophotrochozoa</taxon>
        <taxon>Mollusca</taxon>
        <taxon>Gastropoda</taxon>
        <taxon>Heterobranchia</taxon>
        <taxon>Euthyneura</taxon>
        <taxon>Panpulmonata</taxon>
        <taxon>Hygrophila</taxon>
        <taxon>Lymnaeoidea</taxon>
        <taxon>Lymnaeidae</taxon>
        <taxon>Lymnaea</taxon>
    </lineage>
</organism>
<dbReference type="InterPro" id="IPR009764">
    <property type="entry name" value="OCIA_dom"/>
</dbReference>
<feature type="compositionally biased region" description="Polar residues" evidence="1">
    <location>
        <begin position="155"/>
        <end position="167"/>
    </location>
</feature>
<protein>
    <recommendedName>
        <fullName evidence="2">OCIA domain-containing protein</fullName>
    </recommendedName>
</protein>
<dbReference type="PANTHER" id="PTHR13336">
    <property type="entry name" value="OVARIAN CARCINOMA IMMUNOREACTIVE ANTIGEN"/>
    <property type="match status" value="1"/>
</dbReference>
<feature type="compositionally biased region" description="Polar residues" evidence="1">
    <location>
        <begin position="189"/>
        <end position="199"/>
    </location>
</feature>
<feature type="compositionally biased region" description="Basic and acidic residues" evidence="1">
    <location>
        <begin position="201"/>
        <end position="221"/>
    </location>
</feature>
<keyword evidence="4" id="KW-1185">Reference proteome</keyword>
<feature type="domain" description="OCIA" evidence="2">
    <location>
        <begin position="47"/>
        <end position="129"/>
    </location>
</feature>
<feature type="compositionally biased region" description="Basic and acidic residues" evidence="1">
    <location>
        <begin position="168"/>
        <end position="186"/>
    </location>
</feature>
<evidence type="ECO:0000313" key="4">
    <source>
        <dbReference type="Proteomes" id="UP001497497"/>
    </source>
</evidence>
<accession>A0AAV2I919</accession>
<comment type="caution">
    <text evidence="3">The sequence shown here is derived from an EMBL/GenBank/DDBJ whole genome shotgun (WGS) entry which is preliminary data.</text>
</comment>
<proteinExistence type="predicted"/>
<feature type="compositionally biased region" description="Polar residues" evidence="1">
    <location>
        <begin position="23"/>
        <end position="41"/>
    </location>
</feature>
<dbReference type="Pfam" id="PF07051">
    <property type="entry name" value="OCIA"/>
    <property type="match status" value="1"/>
</dbReference>
<evidence type="ECO:0000259" key="2">
    <source>
        <dbReference type="Pfam" id="PF07051"/>
    </source>
</evidence>
<gene>
    <name evidence="3" type="ORF">GSLYS_00016841001</name>
</gene>
<dbReference type="AlphaFoldDB" id="A0AAV2I919"/>
<evidence type="ECO:0000256" key="1">
    <source>
        <dbReference type="SAM" id="MobiDB-lite"/>
    </source>
</evidence>
<evidence type="ECO:0000313" key="3">
    <source>
        <dbReference type="EMBL" id="CAL1543307.1"/>
    </source>
</evidence>
<feature type="region of interest" description="Disordered" evidence="1">
    <location>
        <begin position="1"/>
        <end position="41"/>
    </location>
</feature>